<dbReference type="InterPro" id="IPR008427">
    <property type="entry name" value="Extracellular_membr_CFEM_dom"/>
</dbReference>
<keyword evidence="5" id="KW-0964">Secreted</keyword>
<evidence type="ECO:0000256" key="6">
    <source>
        <dbReference type="ARBA" id="ARBA00022617"/>
    </source>
</evidence>
<feature type="region of interest" description="Disordered" evidence="16">
    <location>
        <begin position="54"/>
        <end position="146"/>
    </location>
</feature>
<evidence type="ECO:0000256" key="2">
    <source>
        <dbReference type="ARBA" id="ARBA00004613"/>
    </source>
</evidence>
<keyword evidence="14" id="KW-0449">Lipoprotein</keyword>
<keyword evidence="4" id="KW-1003">Cell membrane</keyword>
<keyword evidence="7" id="KW-0336">GPI-anchor</keyword>
<dbReference type="GeneID" id="98143312"/>
<feature type="binding site" description="axial binding residue" evidence="15">
    <location>
        <position position="11"/>
    </location>
    <ligand>
        <name>heme</name>
        <dbReference type="ChEBI" id="CHEBI:30413"/>
    </ligand>
    <ligandPart>
        <name>Fe</name>
        <dbReference type="ChEBI" id="CHEBI:18248"/>
    </ligandPart>
</feature>
<dbReference type="PROSITE" id="PS52012">
    <property type="entry name" value="CFEM"/>
    <property type="match status" value="1"/>
</dbReference>
<comment type="caution">
    <text evidence="15">Lacks conserved residue(s) required for the propagation of feature annotation.</text>
</comment>
<keyword evidence="10 15" id="KW-0408">Iron</keyword>
<keyword evidence="6 15" id="KW-0349">Heme</keyword>
<keyword evidence="13" id="KW-0325">Glycoprotein</keyword>
<keyword evidence="9" id="KW-0732">Signal</keyword>
<sequence>MSHDGCSSLTDFACHCRQPALVSEVTPCVQQSCNVQDQSSVSNAVTAECSSVGVPISIPPVTGSTTQSNPTTSEETEPAAPTTGSSPGHSGPVVTLPTPNPPMSPSSTAVTSSSVAPSTSAQNSPSDSTSPSPPFVGGAVTPGPSGAFAGVAAAAVAGYLL</sequence>
<feature type="compositionally biased region" description="Low complexity" evidence="16">
    <location>
        <begin position="105"/>
        <end position="130"/>
    </location>
</feature>
<dbReference type="InterPro" id="IPR051735">
    <property type="entry name" value="CFEM_domain"/>
</dbReference>
<evidence type="ECO:0000256" key="7">
    <source>
        <dbReference type="ARBA" id="ARBA00022622"/>
    </source>
</evidence>
<evidence type="ECO:0000313" key="18">
    <source>
        <dbReference type="EMBL" id="KAL2870661.1"/>
    </source>
</evidence>
<evidence type="ECO:0000256" key="5">
    <source>
        <dbReference type="ARBA" id="ARBA00022525"/>
    </source>
</evidence>
<dbReference type="RefSeq" id="XP_070889640.1">
    <property type="nucleotide sequence ID" value="XM_071028240.1"/>
</dbReference>
<evidence type="ECO:0000256" key="14">
    <source>
        <dbReference type="ARBA" id="ARBA00023288"/>
    </source>
</evidence>
<dbReference type="Proteomes" id="UP001610432">
    <property type="component" value="Unassembled WGS sequence"/>
</dbReference>
<proteinExistence type="inferred from homology"/>
<keyword evidence="19" id="KW-1185">Reference proteome</keyword>
<feature type="disulfide bond" evidence="15">
    <location>
        <begin position="16"/>
        <end position="49"/>
    </location>
</feature>
<feature type="compositionally biased region" description="Low complexity" evidence="16">
    <location>
        <begin position="64"/>
        <end position="83"/>
    </location>
</feature>
<comment type="similarity">
    <text evidence="3">Belongs to the RBT5 family.</text>
</comment>
<evidence type="ECO:0000313" key="19">
    <source>
        <dbReference type="Proteomes" id="UP001610432"/>
    </source>
</evidence>
<evidence type="ECO:0000256" key="9">
    <source>
        <dbReference type="ARBA" id="ARBA00022729"/>
    </source>
</evidence>
<evidence type="ECO:0000256" key="11">
    <source>
        <dbReference type="ARBA" id="ARBA00023136"/>
    </source>
</evidence>
<evidence type="ECO:0000256" key="16">
    <source>
        <dbReference type="SAM" id="MobiDB-lite"/>
    </source>
</evidence>
<dbReference type="EMBL" id="JBFXLQ010000005">
    <property type="protein sequence ID" value="KAL2870661.1"/>
    <property type="molecule type" value="Genomic_DNA"/>
</dbReference>
<dbReference type="SMART" id="SM00747">
    <property type="entry name" value="CFEM"/>
    <property type="match status" value="1"/>
</dbReference>
<evidence type="ECO:0000256" key="3">
    <source>
        <dbReference type="ARBA" id="ARBA00010031"/>
    </source>
</evidence>
<organism evidence="18 19">
    <name type="scientific">Aspergillus lucknowensis</name>
    <dbReference type="NCBI Taxonomy" id="176173"/>
    <lineage>
        <taxon>Eukaryota</taxon>
        <taxon>Fungi</taxon>
        <taxon>Dikarya</taxon>
        <taxon>Ascomycota</taxon>
        <taxon>Pezizomycotina</taxon>
        <taxon>Eurotiomycetes</taxon>
        <taxon>Eurotiomycetidae</taxon>
        <taxon>Eurotiales</taxon>
        <taxon>Aspergillaceae</taxon>
        <taxon>Aspergillus</taxon>
        <taxon>Aspergillus subgen. Nidulantes</taxon>
    </lineage>
</organism>
<feature type="domain" description="CFEM" evidence="17">
    <location>
        <begin position="1"/>
        <end position="74"/>
    </location>
</feature>
<protein>
    <recommendedName>
        <fullName evidence="17">CFEM domain-containing protein</fullName>
    </recommendedName>
</protein>
<reference evidence="18 19" key="1">
    <citation type="submission" date="2024-07" db="EMBL/GenBank/DDBJ databases">
        <title>Section-level genome sequencing and comparative genomics of Aspergillus sections Usti and Cavernicolus.</title>
        <authorList>
            <consortium name="Lawrence Berkeley National Laboratory"/>
            <person name="Nybo J.L."/>
            <person name="Vesth T.C."/>
            <person name="Theobald S."/>
            <person name="Frisvad J.C."/>
            <person name="Larsen T.O."/>
            <person name="Kjaerboelling I."/>
            <person name="Rothschild-Mancinelli K."/>
            <person name="Lyhne E.K."/>
            <person name="Kogle M.E."/>
            <person name="Barry K."/>
            <person name="Clum A."/>
            <person name="Na H."/>
            <person name="Ledsgaard L."/>
            <person name="Lin J."/>
            <person name="Lipzen A."/>
            <person name="Kuo A."/>
            <person name="Riley R."/>
            <person name="Mondo S."/>
            <person name="Labutti K."/>
            <person name="Haridas S."/>
            <person name="Pangalinan J."/>
            <person name="Salamov A.A."/>
            <person name="Simmons B.A."/>
            <person name="Magnuson J.K."/>
            <person name="Chen J."/>
            <person name="Drula E."/>
            <person name="Henrissat B."/>
            <person name="Wiebenga A."/>
            <person name="Lubbers R.J."/>
            <person name="Gomes A.C."/>
            <person name="Macurrencykelacurrency M.R."/>
            <person name="Stajich J."/>
            <person name="Grigoriev I.V."/>
            <person name="Mortensen U.H."/>
            <person name="De Vries R.P."/>
            <person name="Baker S.E."/>
            <person name="Andersen M.R."/>
        </authorList>
    </citation>
    <scope>NUCLEOTIDE SEQUENCE [LARGE SCALE GENOMIC DNA]</scope>
    <source>
        <strain evidence="18 19">CBS 449.75</strain>
    </source>
</reference>
<comment type="caution">
    <text evidence="18">The sequence shown here is derived from an EMBL/GenBank/DDBJ whole genome shotgun (WGS) entry which is preliminary data.</text>
</comment>
<dbReference type="PANTHER" id="PTHR37928:SF2">
    <property type="entry name" value="GPI ANCHORED CFEM DOMAIN PROTEIN (AFU_ORTHOLOGUE AFUA_6G10580)"/>
    <property type="match status" value="1"/>
</dbReference>
<keyword evidence="11" id="KW-0472">Membrane</keyword>
<keyword evidence="12 15" id="KW-1015">Disulfide bond</keyword>
<comment type="subcellular location">
    <subcellularLocation>
        <location evidence="1">Cell membrane</location>
        <topology evidence="1">Lipid-anchor</topology>
        <topology evidence="1">GPI-anchor</topology>
    </subcellularLocation>
    <subcellularLocation>
        <location evidence="2">Secreted</location>
    </subcellularLocation>
</comment>
<evidence type="ECO:0000259" key="17">
    <source>
        <dbReference type="PROSITE" id="PS52012"/>
    </source>
</evidence>
<keyword evidence="8 15" id="KW-0479">Metal-binding</keyword>
<name>A0ABR4M1G9_9EURO</name>
<dbReference type="Pfam" id="PF05730">
    <property type="entry name" value="CFEM"/>
    <property type="match status" value="1"/>
</dbReference>
<evidence type="ECO:0000256" key="12">
    <source>
        <dbReference type="ARBA" id="ARBA00023157"/>
    </source>
</evidence>
<evidence type="ECO:0000256" key="1">
    <source>
        <dbReference type="ARBA" id="ARBA00004609"/>
    </source>
</evidence>
<evidence type="ECO:0000256" key="13">
    <source>
        <dbReference type="ARBA" id="ARBA00023180"/>
    </source>
</evidence>
<evidence type="ECO:0000256" key="15">
    <source>
        <dbReference type="PROSITE-ProRule" id="PRU01356"/>
    </source>
</evidence>
<gene>
    <name evidence="18" type="ORF">BJX67DRAFT_344338</name>
</gene>
<evidence type="ECO:0000256" key="10">
    <source>
        <dbReference type="ARBA" id="ARBA00023004"/>
    </source>
</evidence>
<accession>A0ABR4M1G9</accession>
<evidence type="ECO:0000256" key="4">
    <source>
        <dbReference type="ARBA" id="ARBA00022475"/>
    </source>
</evidence>
<evidence type="ECO:0000256" key="8">
    <source>
        <dbReference type="ARBA" id="ARBA00022723"/>
    </source>
</evidence>
<dbReference type="PANTHER" id="PTHR37928">
    <property type="entry name" value="CFEM DOMAIN PROTEIN (AFU_ORTHOLOGUE AFUA_6G14090)"/>
    <property type="match status" value="1"/>
</dbReference>